<reference evidence="2" key="1">
    <citation type="submission" date="2020-06" db="EMBL/GenBank/DDBJ databases">
        <title>Draft genomic sequecing of Geomonas sp. Red745.</title>
        <authorList>
            <person name="Itoh H."/>
            <person name="Xu Z.X."/>
            <person name="Ushijima N."/>
            <person name="Masuda Y."/>
            <person name="Shiratori Y."/>
            <person name="Senoo K."/>
        </authorList>
    </citation>
    <scope>NUCLEOTIDE SEQUENCE [LARGE SCALE GENOMIC DNA]</scope>
    <source>
        <strain evidence="2">Red745</strain>
    </source>
</reference>
<accession>A0A6V8ND09</accession>
<organism evidence="1 2">
    <name type="scientific">Geomonas limicola</name>
    <dbReference type="NCBI Taxonomy" id="2740186"/>
    <lineage>
        <taxon>Bacteria</taxon>
        <taxon>Pseudomonadati</taxon>
        <taxon>Thermodesulfobacteriota</taxon>
        <taxon>Desulfuromonadia</taxon>
        <taxon>Geobacterales</taxon>
        <taxon>Geobacteraceae</taxon>
        <taxon>Geomonas</taxon>
    </lineage>
</organism>
<dbReference type="AlphaFoldDB" id="A0A6V8ND09"/>
<evidence type="ECO:0000313" key="1">
    <source>
        <dbReference type="EMBL" id="GFO70426.1"/>
    </source>
</evidence>
<sequence>MQWQPSSYCWLRIRVLPLNRPRPLQRYLLKLPLRLWLPPPPMLRLLPPQLLPRRLPLLKALRCT</sequence>
<gene>
    <name evidence="1" type="ORF">GMLC_40050</name>
</gene>
<proteinExistence type="predicted"/>
<dbReference type="Proteomes" id="UP000587586">
    <property type="component" value="Unassembled WGS sequence"/>
</dbReference>
<evidence type="ECO:0000313" key="2">
    <source>
        <dbReference type="Proteomes" id="UP000587586"/>
    </source>
</evidence>
<keyword evidence="2" id="KW-1185">Reference proteome</keyword>
<name>A0A6V8ND09_9BACT</name>
<dbReference type="EMBL" id="BLXZ01000010">
    <property type="protein sequence ID" value="GFO70426.1"/>
    <property type="molecule type" value="Genomic_DNA"/>
</dbReference>
<comment type="caution">
    <text evidence="1">The sequence shown here is derived from an EMBL/GenBank/DDBJ whole genome shotgun (WGS) entry which is preliminary data.</text>
</comment>
<protein>
    <submittedName>
        <fullName evidence="1">Uncharacterized protein</fullName>
    </submittedName>
</protein>